<gene>
    <name evidence="4" type="ORF">RHGRI_010466</name>
</gene>
<feature type="transmembrane region" description="Helical" evidence="2">
    <location>
        <begin position="274"/>
        <end position="295"/>
    </location>
</feature>
<evidence type="ECO:0000313" key="5">
    <source>
        <dbReference type="Proteomes" id="UP000823749"/>
    </source>
</evidence>
<proteinExistence type="predicted"/>
<dbReference type="Pfam" id="PF16417">
    <property type="entry name" value="CNOT1_TTP_bind"/>
    <property type="match status" value="1"/>
</dbReference>
<feature type="region of interest" description="Disordered" evidence="1">
    <location>
        <begin position="807"/>
        <end position="830"/>
    </location>
</feature>
<reference evidence="4" key="1">
    <citation type="submission" date="2020-08" db="EMBL/GenBank/DDBJ databases">
        <title>Plant Genome Project.</title>
        <authorList>
            <person name="Zhang R.-G."/>
        </authorList>
    </citation>
    <scope>NUCLEOTIDE SEQUENCE</scope>
    <source>
        <strain evidence="4">WSP0</strain>
        <tissue evidence="4">Leaf</tissue>
    </source>
</reference>
<name>A0AAV6KJF5_9ERIC</name>
<comment type="caution">
    <text evidence="4">The sequence shown here is derived from an EMBL/GenBank/DDBJ whole genome shotgun (WGS) entry which is preliminary data.</text>
</comment>
<evidence type="ECO:0000313" key="4">
    <source>
        <dbReference type="EMBL" id="KAG5552399.1"/>
    </source>
</evidence>
<dbReference type="Proteomes" id="UP000823749">
    <property type="component" value="Chromosome 4"/>
</dbReference>
<organism evidence="4 5">
    <name type="scientific">Rhododendron griersonianum</name>
    <dbReference type="NCBI Taxonomy" id="479676"/>
    <lineage>
        <taxon>Eukaryota</taxon>
        <taxon>Viridiplantae</taxon>
        <taxon>Streptophyta</taxon>
        <taxon>Embryophyta</taxon>
        <taxon>Tracheophyta</taxon>
        <taxon>Spermatophyta</taxon>
        <taxon>Magnoliopsida</taxon>
        <taxon>eudicotyledons</taxon>
        <taxon>Gunneridae</taxon>
        <taxon>Pentapetalae</taxon>
        <taxon>asterids</taxon>
        <taxon>Ericales</taxon>
        <taxon>Ericaceae</taxon>
        <taxon>Ericoideae</taxon>
        <taxon>Rhodoreae</taxon>
        <taxon>Rhododendron</taxon>
    </lineage>
</organism>
<keyword evidence="2" id="KW-0472">Membrane</keyword>
<evidence type="ECO:0000259" key="3">
    <source>
        <dbReference type="Pfam" id="PF16417"/>
    </source>
</evidence>
<dbReference type="Gene3D" id="1.25.40.840">
    <property type="entry name" value="CCR4-NOT transcription complex subunit 1 TTP binding domain"/>
    <property type="match status" value="1"/>
</dbReference>
<dbReference type="PANTHER" id="PTHR23185">
    <property type="entry name" value="PROTEIN VIRILIZER HOMOLOG"/>
    <property type="match status" value="1"/>
</dbReference>
<evidence type="ECO:0000256" key="2">
    <source>
        <dbReference type="SAM" id="Phobius"/>
    </source>
</evidence>
<dbReference type="InterPro" id="IPR032193">
    <property type="entry name" value="CNOT1_TTP_bind"/>
</dbReference>
<keyword evidence="2" id="KW-1133">Transmembrane helix</keyword>
<feature type="transmembrane region" description="Helical" evidence="2">
    <location>
        <begin position="363"/>
        <end position="383"/>
    </location>
</feature>
<keyword evidence="2" id="KW-0812">Transmembrane</keyword>
<protein>
    <recommendedName>
        <fullName evidence="3">CCR4-NOT transcription complex subunit 1 TTP binding domain-containing protein</fullName>
    </recommendedName>
</protein>
<keyword evidence="5" id="KW-1185">Reference proteome</keyword>
<evidence type="ECO:0000256" key="1">
    <source>
        <dbReference type="SAM" id="MobiDB-lite"/>
    </source>
</evidence>
<dbReference type="GO" id="GO:0003723">
    <property type="term" value="F:RNA binding"/>
    <property type="evidence" value="ECO:0007669"/>
    <property type="project" value="TreeGrafter"/>
</dbReference>
<dbReference type="InterPro" id="IPR026736">
    <property type="entry name" value="Virilizer"/>
</dbReference>
<sequence length="830" mass="92334">MFVFGTKALEQFVDRLIEWPSYCNHILQMSHLRSSHSELVAFIERALERISSGHSESDGGHNASMDLQHGSIQANAPNMEVYNCFWFSTPLLHIKSLLNISLMKSFIIWWYKIAVYCLIFMPKALSLEVPASDISVEVKQLLDLTFKVVQLSNRLDVIDKVISMIVSAASSCATHSCYCPAISQKQSLVGKSRNYGQSHFDYTEARNELFDMYNSLHHESGKLSSESVGDNMLFEYEADLATSKQLMDILQNYIHFDRASGIFRHPPLSKNKSVVLWLSAALLLCFGSESCFHFVNSGGMEQLRYIIIHDVQNSHAITLIVLEVVEQATRHSIGCEGFLGWWPCEDESIPLGTSLDYNKLFKLLFPMLLLLLQLIYFITCVFMRLLPDTSAIVVLFWQSSVLSALASLSTSGRVTNATVDKLTSARFQLKTLMKMINSRAPLEDPSPLACTSRSLLLGETEGVLSYKSTCSLITSSNCWFSNWDIDSHLLFLLKVCFCLESCYRSGINSWILQLCLLELLLKILSEICIELLQGTCPSPQQTSSASVRLPSLITMDWTLSLFNIPFRIAGEGILSFVSCTVVIYLEVSNGNAVDIFVDIASCLEAVNLSLLFCRSGLIFLHHPELSTNVILALRGSDGLKKEEPLPLRYASVLVNAIDRLLTSDAHSEEILWVLWELCALSRSHCGRQALLALGHFPEVVSVLIAALQSIKELDPDTSNSGFVPLNLAVFHSAAEIFEVIVTDLTASSLGSWIGNATELHRALNSSSPGSNGKDASAWLLEWVDASIVYHSKEACLILTSCLKNEGRKDGKTTAGRGCRHRKERPQKSSF</sequence>
<dbReference type="GO" id="GO:0036396">
    <property type="term" value="C:RNA N6-methyladenosine methyltransferase complex"/>
    <property type="evidence" value="ECO:0007669"/>
    <property type="project" value="TreeGrafter"/>
</dbReference>
<dbReference type="EMBL" id="JACTNZ010000004">
    <property type="protein sequence ID" value="KAG5552399.1"/>
    <property type="molecule type" value="Genomic_DNA"/>
</dbReference>
<dbReference type="InterPro" id="IPR038535">
    <property type="entry name" value="CNOT1_TTP_bind_sf"/>
</dbReference>
<dbReference type="PANTHER" id="PTHR23185:SF0">
    <property type="entry name" value="PROTEIN VIRILIZER HOMOLOG"/>
    <property type="match status" value="1"/>
</dbReference>
<accession>A0AAV6KJF5</accession>
<feature type="domain" description="CCR4-NOT transcription complex subunit 1 TTP binding" evidence="3">
    <location>
        <begin position="1"/>
        <end position="50"/>
    </location>
</feature>
<dbReference type="AlphaFoldDB" id="A0AAV6KJF5"/>